<proteinExistence type="predicted"/>
<name>A0A926IGI9_9FIRM</name>
<evidence type="ECO:0000259" key="1">
    <source>
        <dbReference type="Pfam" id="PF13566"/>
    </source>
</evidence>
<gene>
    <name evidence="2" type="ORF">H8705_00840</name>
</gene>
<dbReference type="Pfam" id="PF13566">
    <property type="entry name" value="DUF4130"/>
    <property type="match status" value="1"/>
</dbReference>
<keyword evidence="3" id="KW-1185">Reference proteome</keyword>
<dbReference type="Proteomes" id="UP000623678">
    <property type="component" value="Unassembled WGS sequence"/>
</dbReference>
<dbReference type="InterPro" id="IPR023875">
    <property type="entry name" value="DNA_repair_put"/>
</dbReference>
<feature type="domain" description="DUF4130" evidence="1">
    <location>
        <begin position="86"/>
        <end position="248"/>
    </location>
</feature>
<comment type="caution">
    <text evidence="2">The sequence shown here is derived from an EMBL/GenBank/DDBJ whole genome shotgun (WGS) entry which is preliminary data.</text>
</comment>
<organism evidence="2 3">
    <name type="scientific">Youxingia wuxianensis</name>
    <dbReference type="NCBI Taxonomy" id="2763678"/>
    <lineage>
        <taxon>Bacteria</taxon>
        <taxon>Bacillati</taxon>
        <taxon>Bacillota</taxon>
        <taxon>Clostridia</taxon>
        <taxon>Eubacteriales</taxon>
        <taxon>Oscillospiraceae</taxon>
        <taxon>Youxingia</taxon>
    </lineage>
</organism>
<dbReference type="InterPro" id="IPR025404">
    <property type="entry name" value="DUF4130"/>
</dbReference>
<dbReference type="AlphaFoldDB" id="A0A926IGI9"/>
<dbReference type="NCBIfam" id="TIGR03915">
    <property type="entry name" value="SAM_7_link_chp"/>
    <property type="match status" value="1"/>
</dbReference>
<protein>
    <submittedName>
        <fullName evidence="2">TIGR03915 family putative DNA repair protein</fullName>
    </submittedName>
</protein>
<dbReference type="EMBL" id="JACRTD010000001">
    <property type="protein sequence ID" value="MBC8584130.1"/>
    <property type="molecule type" value="Genomic_DNA"/>
</dbReference>
<accession>A0A926IGI9</accession>
<evidence type="ECO:0000313" key="3">
    <source>
        <dbReference type="Proteomes" id="UP000623678"/>
    </source>
</evidence>
<sequence length="272" mass="31662">MPDRSNVVYLYDGTFEGLLCCVFESYAAKELPIQIYCGEQFAPTLYPVKLIETDLAKARRVYISLPKNISAGAPEIIFRGFLTCHPQKELLLLDFIRLGIQEGSRAVHMLTHDTVSQLYDAIRRLIQESRHLMGFIRFSVYDGKMVSVIEPKNCVLPLICDHFVSRLPEETFLIFDKPHKLGFFYHPGQKQGEFLSMDDIVLPSPEDQELEYRRLWRGFFQAIGIQERLNPCCQRNHLPKRFRPRLTEFYEPETLLPAEPPHVLLKHRPPQE</sequence>
<dbReference type="RefSeq" id="WP_262393982.1">
    <property type="nucleotide sequence ID" value="NZ_JACRTD010000001.1"/>
</dbReference>
<reference evidence="2" key="1">
    <citation type="submission" date="2020-08" db="EMBL/GenBank/DDBJ databases">
        <title>Genome public.</title>
        <authorList>
            <person name="Liu C."/>
            <person name="Sun Q."/>
        </authorList>
    </citation>
    <scope>NUCLEOTIDE SEQUENCE</scope>
    <source>
        <strain evidence="2">NSJ-64</strain>
    </source>
</reference>
<evidence type="ECO:0000313" key="2">
    <source>
        <dbReference type="EMBL" id="MBC8584130.1"/>
    </source>
</evidence>